<accession>A0ABD1EBL1</accession>
<dbReference type="Pfam" id="PF01222">
    <property type="entry name" value="ERG4_ERG24"/>
    <property type="match status" value="1"/>
</dbReference>
<comment type="caution">
    <text evidence="12">The sequence shown here is derived from an EMBL/GenBank/DDBJ whole genome shotgun (WGS) entry which is preliminary data.</text>
</comment>
<comment type="similarity">
    <text evidence="2">Belongs to the ERG4/ERG24 family.</text>
</comment>
<keyword evidence="8" id="KW-0675">Receptor</keyword>
<evidence type="ECO:0000313" key="13">
    <source>
        <dbReference type="Proteomes" id="UP001566132"/>
    </source>
</evidence>
<dbReference type="AlphaFoldDB" id="A0ABD1EBL1"/>
<gene>
    <name evidence="12" type="ORF">ABEB36_012509</name>
</gene>
<evidence type="ECO:0000256" key="3">
    <source>
        <dbReference type="ARBA" id="ARBA00022553"/>
    </source>
</evidence>
<evidence type="ECO:0000256" key="11">
    <source>
        <dbReference type="SAM" id="Phobius"/>
    </source>
</evidence>
<feature type="compositionally biased region" description="Basic and acidic residues" evidence="10">
    <location>
        <begin position="65"/>
        <end position="82"/>
    </location>
</feature>
<feature type="transmembrane region" description="Helical" evidence="11">
    <location>
        <begin position="314"/>
        <end position="338"/>
    </location>
</feature>
<feature type="transmembrane region" description="Helical" evidence="11">
    <location>
        <begin position="350"/>
        <end position="369"/>
    </location>
</feature>
<dbReference type="PANTHER" id="PTHR21257:SF55">
    <property type="entry name" value="DELTA(14)-STEROL REDUCTASE LBR"/>
    <property type="match status" value="1"/>
</dbReference>
<proteinExistence type="inferred from homology"/>
<evidence type="ECO:0000256" key="8">
    <source>
        <dbReference type="ARBA" id="ARBA00023170"/>
    </source>
</evidence>
<dbReference type="GO" id="GO:0003677">
    <property type="term" value="F:DNA binding"/>
    <property type="evidence" value="ECO:0007669"/>
    <property type="project" value="UniProtKB-KW"/>
</dbReference>
<dbReference type="GO" id="GO:0005637">
    <property type="term" value="C:nuclear inner membrane"/>
    <property type="evidence" value="ECO:0007669"/>
    <property type="project" value="UniProtKB-SubCell"/>
</dbReference>
<keyword evidence="4 11" id="KW-0812">Transmembrane</keyword>
<name>A0ABD1EBL1_HYPHA</name>
<evidence type="ECO:0000256" key="7">
    <source>
        <dbReference type="ARBA" id="ARBA00023136"/>
    </source>
</evidence>
<feature type="compositionally biased region" description="Basic residues" evidence="10">
    <location>
        <begin position="45"/>
        <end position="62"/>
    </location>
</feature>
<evidence type="ECO:0000313" key="12">
    <source>
        <dbReference type="EMBL" id="KAL1491999.1"/>
    </source>
</evidence>
<keyword evidence="13" id="KW-1185">Reference proteome</keyword>
<dbReference type="InterPro" id="IPR001171">
    <property type="entry name" value="ERG24_DHCR-like"/>
</dbReference>
<evidence type="ECO:0000256" key="5">
    <source>
        <dbReference type="ARBA" id="ARBA00022989"/>
    </source>
</evidence>
<keyword evidence="9" id="KW-0539">Nucleus</keyword>
<feature type="transmembrane region" description="Helical" evidence="11">
    <location>
        <begin position="515"/>
        <end position="534"/>
    </location>
</feature>
<evidence type="ECO:0000256" key="6">
    <source>
        <dbReference type="ARBA" id="ARBA00023125"/>
    </source>
</evidence>
<evidence type="ECO:0008006" key="14">
    <source>
        <dbReference type="Google" id="ProtNLM"/>
    </source>
</evidence>
<feature type="compositionally biased region" description="Basic and acidic residues" evidence="10">
    <location>
        <begin position="1"/>
        <end position="11"/>
    </location>
</feature>
<dbReference type="PANTHER" id="PTHR21257">
    <property type="entry name" value="DELTA(14)-STEROL REDUCTASE"/>
    <property type="match status" value="1"/>
</dbReference>
<evidence type="ECO:0000256" key="1">
    <source>
        <dbReference type="ARBA" id="ARBA00004473"/>
    </source>
</evidence>
<dbReference type="EMBL" id="JBDJPC010000009">
    <property type="protein sequence ID" value="KAL1491999.1"/>
    <property type="molecule type" value="Genomic_DNA"/>
</dbReference>
<evidence type="ECO:0000256" key="9">
    <source>
        <dbReference type="ARBA" id="ARBA00023242"/>
    </source>
</evidence>
<evidence type="ECO:0000256" key="10">
    <source>
        <dbReference type="SAM" id="MobiDB-lite"/>
    </source>
</evidence>
<keyword evidence="3" id="KW-0597">Phosphoprotein</keyword>
<feature type="transmembrane region" description="Helical" evidence="11">
    <location>
        <begin position="272"/>
        <end position="293"/>
    </location>
</feature>
<sequence length="646" mass="73550">MVYEKKTKNSELGRTMKSTSPGRSPGRKKNLSQTESPKKTESPKRTKSPARTKSPSRKKSPSRMKLLDSDDGPKRRSSDRTKSPTRLATKPGHLTPTRRSPIRSSPSRLAKEKSDKNKDSAIPLLKKKVIEIETDSDGADDKIEIKEKPKAAVRGRTRADLTDKVEKKGSSVESVASKLVKRITRSQQKEVERIVHLKHFDTVSKKLSEFSDEDEFVKESSVLRSDKSVFDLSIIGIPILLTALPALGFYLYTFCNEISCKFNQPLSDFLKLSSYFSVKIAIGYFSYLVYIAIISALPFGGRKIPGLPDKQGKFIYVANGLFGAILALGLVISLEYWNISILTAILKNQLQLYVLVFLTGLLLSCYAYLRSYYVSVSALNPSIINKNKLYNFVMGREIHPRLFRTIDWKFFVYKFQLITELLIIVAYLYKSCQNIGCVENEEIGKVLLKLSPTLLTYSFLKCTQIFDSLIFEHARLTSKETQQEGFGYNFSVNNLISPLITSFLIRFIVEHNVQLAWWKLGIITFFYLTGRLIARISNNLKDAFRKNPYSPSLSKLEAIPTNQGKKILASGLWSRVRHPNYLGDIISELALIPFVACSPPVLIQIFRVLFLLNRAHRDNQHCKQKYGPTWDRYCNRVPYLLIPRVY</sequence>
<organism evidence="12 13">
    <name type="scientific">Hypothenemus hampei</name>
    <name type="common">Coffee berry borer</name>
    <dbReference type="NCBI Taxonomy" id="57062"/>
    <lineage>
        <taxon>Eukaryota</taxon>
        <taxon>Metazoa</taxon>
        <taxon>Ecdysozoa</taxon>
        <taxon>Arthropoda</taxon>
        <taxon>Hexapoda</taxon>
        <taxon>Insecta</taxon>
        <taxon>Pterygota</taxon>
        <taxon>Neoptera</taxon>
        <taxon>Endopterygota</taxon>
        <taxon>Coleoptera</taxon>
        <taxon>Polyphaga</taxon>
        <taxon>Cucujiformia</taxon>
        <taxon>Curculionidae</taxon>
        <taxon>Scolytinae</taxon>
        <taxon>Hypothenemus</taxon>
    </lineage>
</organism>
<feature type="compositionally biased region" description="Basic and acidic residues" evidence="10">
    <location>
        <begin position="109"/>
        <end position="119"/>
    </location>
</feature>
<keyword evidence="7 11" id="KW-0472">Membrane</keyword>
<evidence type="ECO:0000256" key="4">
    <source>
        <dbReference type="ARBA" id="ARBA00022692"/>
    </source>
</evidence>
<evidence type="ECO:0000256" key="2">
    <source>
        <dbReference type="ARBA" id="ARBA00005402"/>
    </source>
</evidence>
<feature type="compositionally biased region" description="Polar residues" evidence="10">
    <location>
        <begin position="12"/>
        <end position="22"/>
    </location>
</feature>
<reference evidence="12 13" key="1">
    <citation type="submission" date="2024-05" db="EMBL/GenBank/DDBJ databases">
        <title>Genetic variation in Jamaican populations of the coffee berry borer (Hypothenemus hampei).</title>
        <authorList>
            <person name="Errbii M."/>
            <person name="Myrie A."/>
        </authorList>
    </citation>
    <scope>NUCLEOTIDE SEQUENCE [LARGE SCALE GENOMIC DNA]</scope>
    <source>
        <strain evidence="12">JA-Hopewell-2020-01-JO</strain>
        <tissue evidence="12">Whole body</tissue>
    </source>
</reference>
<feature type="compositionally biased region" description="Low complexity" evidence="10">
    <location>
        <begin position="95"/>
        <end position="108"/>
    </location>
</feature>
<keyword evidence="6" id="KW-0238">DNA-binding</keyword>
<comment type="subcellular location">
    <subcellularLocation>
        <location evidence="1">Nucleus inner membrane</location>
        <topology evidence="1">Multi-pass membrane protein</topology>
    </subcellularLocation>
</comment>
<feature type="transmembrane region" description="Helical" evidence="11">
    <location>
        <begin position="486"/>
        <end position="509"/>
    </location>
</feature>
<protein>
    <recommendedName>
        <fullName evidence="14">Lamin-B receptor</fullName>
    </recommendedName>
</protein>
<dbReference type="Proteomes" id="UP001566132">
    <property type="component" value="Unassembled WGS sequence"/>
</dbReference>
<feature type="transmembrane region" description="Helical" evidence="11">
    <location>
        <begin position="229"/>
        <end position="252"/>
    </location>
</feature>
<feature type="region of interest" description="Disordered" evidence="10">
    <location>
        <begin position="1"/>
        <end position="123"/>
    </location>
</feature>
<feature type="transmembrane region" description="Helical" evidence="11">
    <location>
        <begin position="411"/>
        <end position="429"/>
    </location>
</feature>
<keyword evidence="5 11" id="KW-1133">Transmembrane helix</keyword>
<dbReference type="Gene3D" id="1.20.120.1630">
    <property type="match status" value="1"/>
</dbReference>